<dbReference type="EMBL" id="FNKH01000002">
    <property type="protein sequence ID" value="SDR06681.1"/>
    <property type="molecule type" value="Genomic_DNA"/>
</dbReference>
<proteinExistence type="predicted"/>
<keyword evidence="3" id="KW-1185">Reference proteome</keyword>
<dbReference type="Proteomes" id="UP000181917">
    <property type="component" value="Unassembled WGS sequence"/>
</dbReference>
<protein>
    <submittedName>
        <fullName evidence="2">Uncharacterized protein</fullName>
    </submittedName>
</protein>
<feature type="region of interest" description="Disordered" evidence="1">
    <location>
        <begin position="1"/>
        <end position="22"/>
    </location>
</feature>
<dbReference type="AlphaFoldDB" id="A0A1H1G0G2"/>
<organism evidence="2 3">
    <name type="scientific">Crystallibacter crystallopoietes</name>
    <dbReference type="NCBI Taxonomy" id="37928"/>
    <lineage>
        <taxon>Bacteria</taxon>
        <taxon>Bacillati</taxon>
        <taxon>Actinomycetota</taxon>
        <taxon>Actinomycetes</taxon>
        <taxon>Micrococcales</taxon>
        <taxon>Micrococcaceae</taxon>
        <taxon>Crystallibacter</taxon>
    </lineage>
</organism>
<reference evidence="2 3" key="1">
    <citation type="submission" date="2016-10" db="EMBL/GenBank/DDBJ databases">
        <authorList>
            <person name="de Groot N.N."/>
        </authorList>
    </citation>
    <scope>NUCLEOTIDE SEQUENCE [LARGE SCALE GENOMIC DNA]</scope>
    <source>
        <strain evidence="2 3">DSM 20117</strain>
    </source>
</reference>
<gene>
    <name evidence="2" type="ORF">SAMN04489742_3762</name>
</gene>
<feature type="compositionally biased region" description="Basic and acidic residues" evidence="1">
    <location>
        <begin position="9"/>
        <end position="22"/>
    </location>
</feature>
<evidence type="ECO:0000256" key="1">
    <source>
        <dbReference type="SAM" id="MobiDB-lite"/>
    </source>
</evidence>
<name>A0A1H1G0G2_9MICC</name>
<evidence type="ECO:0000313" key="2">
    <source>
        <dbReference type="EMBL" id="SDR06681.1"/>
    </source>
</evidence>
<accession>A0A1H1G0G2</accession>
<evidence type="ECO:0000313" key="3">
    <source>
        <dbReference type="Proteomes" id="UP000181917"/>
    </source>
</evidence>
<sequence length="36" mass="4145">MTAGRAKNHGMDDQERQTKEEVMTLEALVQALDRRD</sequence>